<dbReference type="InterPro" id="IPR031825">
    <property type="entry name" value="RXLR"/>
</dbReference>
<feature type="region of interest" description="Disordered" evidence="6">
    <location>
        <begin position="28"/>
        <end position="79"/>
    </location>
</feature>
<name>A0A6G0Q0X7_9STRA</name>
<evidence type="ECO:0000256" key="4">
    <source>
        <dbReference type="ARBA" id="ARBA00022729"/>
    </source>
</evidence>
<protein>
    <recommendedName>
        <fullName evidence="5">RxLR effector protein</fullName>
    </recommendedName>
</protein>
<evidence type="ECO:0000256" key="5">
    <source>
        <dbReference type="RuleBase" id="RU367124"/>
    </source>
</evidence>
<keyword evidence="3 5" id="KW-0964">Secreted</keyword>
<dbReference type="GO" id="GO:0005576">
    <property type="term" value="C:extracellular region"/>
    <property type="evidence" value="ECO:0007669"/>
    <property type="project" value="UniProtKB-SubCell"/>
</dbReference>
<comment type="subcellular location">
    <subcellularLocation>
        <location evidence="1 5">Secreted</location>
    </subcellularLocation>
</comment>
<proteinExistence type="inferred from homology"/>
<reference evidence="7 8" key="1">
    <citation type="submission" date="2018-09" db="EMBL/GenBank/DDBJ databases">
        <title>Genomic investigation of the strawberry pathogen Phytophthora fragariae indicates pathogenicity is determined by transcriptional variation in three key races.</title>
        <authorList>
            <person name="Adams T.M."/>
            <person name="Armitage A.D."/>
            <person name="Sobczyk M.K."/>
            <person name="Bates H.J."/>
            <person name="Dunwell J.M."/>
            <person name="Nellist C.F."/>
            <person name="Harrison R.J."/>
        </authorList>
    </citation>
    <scope>NUCLEOTIDE SEQUENCE [LARGE SCALE GENOMIC DNA]</scope>
    <source>
        <strain evidence="7 8">NOV-77</strain>
    </source>
</reference>
<feature type="compositionally biased region" description="Basic and acidic residues" evidence="6">
    <location>
        <begin position="39"/>
        <end position="53"/>
    </location>
</feature>
<feature type="chain" id="PRO_5028514018" description="RxLR effector protein" evidence="5">
    <location>
        <begin position="25"/>
        <end position="130"/>
    </location>
</feature>
<sequence length="130" mass="14803">MRLHYMLFVVASVFLLANNIVASADTVANPSTVATTDLEQGKPADKRSLRVRETEEDDGDTSTDNDDATSSDNDDEEERWSPKIWLWLKKGLNPKQVHTLLGLDGLGANAWQHVNYPRYLKFAKKWREKQ</sequence>
<dbReference type="EMBL" id="QXFY01008152">
    <property type="protein sequence ID" value="KAE9264710.1"/>
    <property type="molecule type" value="Genomic_DNA"/>
</dbReference>
<evidence type="ECO:0000313" key="8">
    <source>
        <dbReference type="Proteomes" id="UP000486351"/>
    </source>
</evidence>
<evidence type="ECO:0000256" key="3">
    <source>
        <dbReference type="ARBA" id="ARBA00022525"/>
    </source>
</evidence>
<feature type="compositionally biased region" description="Acidic residues" evidence="6">
    <location>
        <begin position="54"/>
        <end position="78"/>
    </location>
</feature>
<dbReference type="AlphaFoldDB" id="A0A6G0Q0X7"/>
<evidence type="ECO:0000256" key="2">
    <source>
        <dbReference type="ARBA" id="ARBA00010400"/>
    </source>
</evidence>
<dbReference type="Pfam" id="PF16810">
    <property type="entry name" value="RXLR"/>
    <property type="match status" value="1"/>
</dbReference>
<comment type="similarity">
    <text evidence="2 5">Belongs to the RxLR effector family.</text>
</comment>
<comment type="caution">
    <text evidence="7">The sequence shown here is derived from an EMBL/GenBank/DDBJ whole genome shotgun (WGS) entry which is preliminary data.</text>
</comment>
<keyword evidence="4 5" id="KW-0732">Signal</keyword>
<accession>A0A6G0Q0X7</accession>
<dbReference type="Proteomes" id="UP000486351">
    <property type="component" value="Unassembled WGS sequence"/>
</dbReference>
<gene>
    <name evidence="7" type="ORF">PF008_g32049</name>
</gene>
<evidence type="ECO:0000256" key="1">
    <source>
        <dbReference type="ARBA" id="ARBA00004613"/>
    </source>
</evidence>
<comment type="function">
    <text evidence="5">Effector that suppresses plant defense responses during pathogen infection.</text>
</comment>
<organism evidence="7 8">
    <name type="scientific">Phytophthora fragariae</name>
    <dbReference type="NCBI Taxonomy" id="53985"/>
    <lineage>
        <taxon>Eukaryota</taxon>
        <taxon>Sar</taxon>
        <taxon>Stramenopiles</taxon>
        <taxon>Oomycota</taxon>
        <taxon>Peronosporomycetes</taxon>
        <taxon>Peronosporales</taxon>
        <taxon>Peronosporaceae</taxon>
        <taxon>Phytophthora</taxon>
    </lineage>
</organism>
<feature type="compositionally biased region" description="Polar residues" evidence="6">
    <location>
        <begin position="28"/>
        <end position="38"/>
    </location>
</feature>
<evidence type="ECO:0000256" key="6">
    <source>
        <dbReference type="SAM" id="MobiDB-lite"/>
    </source>
</evidence>
<evidence type="ECO:0000313" key="7">
    <source>
        <dbReference type="EMBL" id="KAE9264710.1"/>
    </source>
</evidence>
<comment type="domain">
    <text evidence="5">The RxLR-dEER motif acts to carry the protein into the host cell cytoplasm through binding to cell surface phosphatidylinositol-3-phosphate.</text>
</comment>
<feature type="signal peptide" evidence="5">
    <location>
        <begin position="1"/>
        <end position="24"/>
    </location>
</feature>